<reference evidence="1 2" key="1">
    <citation type="submission" date="2019-07" db="EMBL/GenBank/DDBJ databases">
        <title>Genome sequencing of 100 strains of the haloalkaliphilic chemolithoautotrophic sulfur-oxidizing bacterium Thioalkalivibrio.</title>
        <authorList>
            <person name="Muyzer G."/>
        </authorList>
    </citation>
    <scope>NUCLEOTIDE SEQUENCE [LARGE SCALE GENOMIC DNA]</scope>
    <source>
        <strain evidence="1 2">ASO4-4</strain>
    </source>
</reference>
<evidence type="ECO:0000313" key="1">
    <source>
        <dbReference type="EMBL" id="TWI66929.1"/>
    </source>
</evidence>
<accession>A0A562RCY0</accession>
<dbReference type="EMBL" id="VLLC01000028">
    <property type="protein sequence ID" value="TWI66929.1"/>
    <property type="molecule type" value="Genomic_DNA"/>
</dbReference>
<protein>
    <submittedName>
        <fullName evidence="1">Uncharacterized protein</fullName>
    </submittedName>
</protein>
<evidence type="ECO:0000313" key="2">
    <source>
        <dbReference type="Proteomes" id="UP000318307"/>
    </source>
</evidence>
<sequence>MRNTRILVIFYFAGGICLGDNFASEARYLFANGKRVVDSTVSGMSPKVIERAYGPL</sequence>
<organism evidence="1 2">
    <name type="scientific">Desulfobotulus alkaliphilus</name>
    <dbReference type="NCBI Taxonomy" id="622671"/>
    <lineage>
        <taxon>Bacteria</taxon>
        <taxon>Pseudomonadati</taxon>
        <taxon>Thermodesulfobacteriota</taxon>
        <taxon>Desulfobacteria</taxon>
        <taxon>Desulfobacterales</taxon>
        <taxon>Desulfobacteraceae</taxon>
        <taxon>Desulfobotulus</taxon>
    </lineage>
</organism>
<name>A0A562RCY0_9BACT</name>
<comment type="caution">
    <text evidence="1">The sequence shown here is derived from an EMBL/GenBank/DDBJ whole genome shotgun (WGS) entry which is preliminary data.</text>
</comment>
<gene>
    <name evidence="1" type="ORF">LZ24_02828</name>
</gene>
<dbReference type="Proteomes" id="UP000318307">
    <property type="component" value="Unassembled WGS sequence"/>
</dbReference>
<keyword evidence="2" id="KW-1185">Reference proteome</keyword>
<proteinExistence type="predicted"/>
<dbReference type="AlphaFoldDB" id="A0A562RCY0"/>